<dbReference type="Gramene" id="TVU48830">
    <property type="protein sequence ID" value="TVU48830"/>
    <property type="gene ID" value="EJB05_00109"/>
</dbReference>
<dbReference type="Gene3D" id="3.80.10.10">
    <property type="entry name" value="Ribonuclease Inhibitor"/>
    <property type="match status" value="1"/>
</dbReference>
<dbReference type="InterPro" id="IPR032675">
    <property type="entry name" value="LRR_dom_sf"/>
</dbReference>
<dbReference type="SUPFAM" id="SSF52058">
    <property type="entry name" value="L domain-like"/>
    <property type="match status" value="1"/>
</dbReference>
<keyword evidence="1" id="KW-0677">Repeat</keyword>
<evidence type="ECO:0000313" key="3">
    <source>
        <dbReference type="EMBL" id="TVU48830.1"/>
    </source>
</evidence>
<reference evidence="3 4" key="1">
    <citation type="journal article" date="2019" name="Sci. Rep.">
        <title>A high-quality genome of Eragrostis curvula grass provides insights into Poaceae evolution and supports new strategies to enhance forage quality.</title>
        <authorList>
            <person name="Carballo J."/>
            <person name="Santos B.A.C.M."/>
            <person name="Zappacosta D."/>
            <person name="Garbus I."/>
            <person name="Selva J.P."/>
            <person name="Gallo C.A."/>
            <person name="Diaz A."/>
            <person name="Albertini E."/>
            <person name="Caccamo M."/>
            <person name="Echenique V."/>
        </authorList>
    </citation>
    <scope>NUCLEOTIDE SEQUENCE [LARGE SCALE GENOMIC DNA]</scope>
    <source>
        <strain evidence="4">cv. Victoria</strain>
        <tissue evidence="3">Leaf</tissue>
    </source>
</reference>
<dbReference type="EMBL" id="RWGY01000002">
    <property type="protein sequence ID" value="TVU48830.1"/>
    <property type="molecule type" value="Genomic_DNA"/>
</dbReference>
<dbReference type="PANTHER" id="PTHR47186">
    <property type="entry name" value="LEUCINE-RICH REPEAT-CONTAINING PROTEIN 57"/>
    <property type="match status" value="1"/>
</dbReference>
<dbReference type="Pfam" id="PF23598">
    <property type="entry name" value="LRR_14"/>
    <property type="match status" value="1"/>
</dbReference>
<gene>
    <name evidence="3" type="ORF">EJB05_00109</name>
</gene>
<dbReference type="AlphaFoldDB" id="A0A5J9WN68"/>
<dbReference type="PANTHER" id="PTHR47186:SF3">
    <property type="entry name" value="OS09G0267800 PROTEIN"/>
    <property type="match status" value="1"/>
</dbReference>
<comment type="caution">
    <text evidence="3">The sequence shown here is derived from an EMBL/GenBank/DDBJ whole genome shotgun (WGS) entry which is preliminary data.</text>
</comment>
<dbReference type="Proteomes" id="UP000324897">
    <property type="component" value="Chromosome 6"/>
</dbReference>
<keyword evidence="4" id="KW-1185">Reference proteome</keyword>
<evidence type="ECO:0000256" key="1">
    <source>
        <dbReference type="ARBA" id="ARBA00022737"/>
    </source>
</evidence>
<feature type="non-terminal residue" evidence="3">
    <location>
        <position position="1"/>
    </location>
</feature>
<evidence type="ECO:0000259" key="2">
    <source>
        <dbReference type="Pfam" id="PF23598"/>
    </source>
</evidence>
<protein>
    <recommendedName>
        <fullName evidence="2">Disease resistance R13L4/SHOC-2-like LRR domain-containing protein</fullName>
    </recommendedName>
</protein>
<feature type="domain" description="Disease resistance R13L4/SHOC-2-like LRR" evidence="2">
    <location>
        <begin position="3"/>
        <end position="364"/>
    </location>
</feature>
<accession>A0A5J9WN68</accession>
<proteinExistence type="predicted"/>
<organism evidence="3 4">
    <name type="scientific">Eragrostis curvula</name>
    <name type="common">weeping love grass</name>
    <dbReference type="NCBI Taxonomy" id="38414"/>
    <lineage>
        <taxon>Eukaryota</taxon>
        <taxon>Viridiplantae</taxon>
        <taxon>Streptophyta</taxon>
        <taxon>Embryophyta</taxon>
        <taxon>Tracheophyta</taxon>
        <taxon>Spermatophyta</taxon>
        <taxon>Magnoliopsida</taxon>
        <taxon>Liliopsida</taxon>
        <taxon>Poales</taxon>
        <taxon>Poaceae</taxon>
        <taxon>PACMAD clade</taxon>
        <taxon>Chloridoideae</taxon>
        <taxon>Eragrostideae</taxon>
        <taxon>Eragrostidinae</taxon>
        <taxon>Eragrostis</taxon>
    </lineage>
</organism>
<name>A0A5J9WN68_9POAL</name>
<evidence type="ECO:0000313" key="4">
    <source>
        <dbReference type="Proteomes" id="UP000324897"/>
    </source>
</evidence>
<dbReference type="OrthoDB" id="675905at2759"/>
<dbReference type="InterPro" id="IPR055414">
    <property type="entry name" value="LRR_R13L4/SHOC2-like"/>
</dbReference>
<sequence length="392" mass="44867">MYLPPFLLFKHLRVLTIEVPVRRPFTDFLDFTGICHLFQLGYLKIMANNYRVVLPSKIGGLQQLETFHLETNISFSEGVHYQELPSDMSHISRLMHLIVPGWRGLCDGLENMKSLRTLRSLNLCWGSANNVKVLRELTSLTDLEIGWYHGMGISVSCDEAAARGRVVLNTCLEKFCNLKYLYLRRCPANISLGVSNSVRASFCHLQRFRGDVSWFLRVPEWIGELHNLYDLDLTVKEVLDEDVGVLAQLPSLTRLSLHILASPREKITIRGSAFPVLEHFTFICRRVWYLTFEAMAMTKLKRLELVFVEKGWDRYDIVPAGIEHLPSLREISLRIGNCGDRESCRQAAESALRNAVDKHPGRTTASIRCDSYSEYIFDDEGHVVYGGYGSYR</sequence>